<dbReference type="Pfam" id="PF01957">
    <property type="entry name" value="NfeD"/>
    <property type="match status" value="1"/>
</dbReference>
<keyword evidence="1" id="KW-1133">Transmembrane helix</keyword>
<dbReference type="EMBL" id="MTEJ01000206">
    <property type="protein sequence ID" value="OQX07562.1"/>
    <property type="molecule type" value="Genomic_DNA"/>
</dbReference>
<evidence type="ECO:0000313" key="4">
    <source>
        <dbReference type="Proteomes" id="UP000192491"/>
    </source>
</evidence>
<gene>
    <name evidence="3" type="ORF">BWK73_27820</name>
</gene>
<evidence type="ECO:0000313" key="3">
    <source>
        <dbReference type="EMBL" id="OQX07562.1"/>
    </source>
</evidence>
<accession>A0A1Y1QK06</accession>
<dbReference type="STRING" id="1123401.GCA_000621325_01257"/>
<dbReference type="AlphaFoldDB" id="A0A1Y1QK06"/>
<evidence type="ECO:0000256" key="1">
    <source>
        <dbReference type="SAM" id="Phobius"/>
    </source>
</evidence>
<proteinExistence type="predicted"/>
<dbReference type="Proteomes" id="UP000192491">
    <property type="component" value="Unassembled WGS sequence"/>
</dbReference>
<protein>
    <recommendedName>
        <fullName evidence="2">NfeD-like C-terminal domain-containing protein</fullName>
    </recommendedName>
</protein>
<feature type="domain" description="NfeD-like C-terminal" evidence="2">
    <location>
        <begin position="119"/>
        <end position="173"/>
    </location>
</feature>
<sequence length="178" mass="20099">MKHMEQEKQAGTLMQRIKQGWTEFRRTNLRAQTHYAVFRTTQNLKTKSGLVKQYQQRFKSGWETWLGIGAGLTGLLMLLNPDGVWRWQFLLVIVGVLLAPLFADLLKALKRVFTEYPGKQLIGQVITLEQPIVDGIGTIRLDNLEWQLAGSDCPAGTQAKVVAINDRTLHITPLSQAT</sequence>
<comment type="caution">
    <text evidence="3">The sequence shown here is derived from an EMBL/GenBank/DDBJ whole genome shotgun (WGS) entry which is preliminary data.</text>
</comment>
<evidence type="ECO:0000259" key="2">
    <source>
        <dbReference type="Pfam" id="PF01957"/>
    </source>
</evidence>
<keyword evidence="1" id="KW-0812">Transmembrane</keyword>
<reference evidence="3 4" key="1">
    <citation type="submission" date="2017-01" db="EMBL/GenBank/DDBJ databases">
        <title>Novel large sulfur bacteria in the metagenomes of groundwater-fed chemosynthetic microbial mats in the Lake Huron basin.</title>
        <authorList>
            <person name="Sharrar A.M."/>
            <person name="Flood B.E."/>
            <person name="Bailey J.V."/>
            <person name="Jones D.S."/>
            <person name="Biddanda B."/>
            <person name="Ruberg S.A."/>
            <person name="Marcus D.N."/>
            <person name="Dick G.J."/>
        </authorList>
    </citation>
    <scope>NUCLEOTIDE SEQUENCE [LARGE SCALE GENOMIC DNA]</scope>
    <source>
        <strain evidence="3">A8</strain>
    </source>
</reference>
<organism evidence="3 4">
    <name type="scientific">Thiothrix lacustris</name>
    <dbReference type="NCBI Taxonomy" id="525917"/>
    <lineage>
        <taxon>Bacteria</taxon>
        <taxon>Pseudomonadati</taxon>
        <taxon>Pseudomonadota</taxon>
        <taxon>Gammaproteobacteria</taxon>
        <taxon>Thiotrichales</taxon>
        <taxon>Thiotrichaceae</taxon>
        <taxon>Thiothrix</taxon>
    </lineage>
</organism>
<name>A0A1Y1QK06_9GAMM</name>
<dbReference type="InterPro" id="IPR002810">
    <property type="entry name" value="NfeD-like_C"/>
</dbReference>
<feature type="transmembrane region" description="Helical" evidence="1">
    <location>
        <begin position="62"/>
        <end position="79"/>
    </location>
</feature>
<keyword evidence="1" id="KW-0472">Membrane</keyword>
<feature type="transmembrane region" description="Helical" evidence="1">
    <location>
        <begin position="85"/>
        <end position="103"/>
    </location>
</feature>